<keyword evidence="2" id="KW-1185">Reference proteome</keyword>
<reference evidence="1 2" key="1">
    <citation type="journal article" date="2018" name="Int. J. Syst. Evol. Microbiol.">
        <title>Lactobacillus bambusae sp. nov., isolated from a traditional fermented Ma-bamboo shoots of Taiwan.</title>
        <authorList>
            <person name="Wang L.-T."/>
        </authorList>
    </citation>
    <scope>NUCLEOTIDE SEQUENCE [LARGE SCALE GENOMIC DNA]</scope>
    <source>
        <strain evidence="1 2">BS-W1</strain>
    </source>
</reference>
<proteinExistence type="predicted"/>
<organism evidence="1 2">
    <name type="scientific">Levilactobacillus bambusae</name>
    <dbReference type="NCBI Taxonomy" id="2024736"/>
    <lineage>
        <taxon>Bacteria</taxon>
        <taxon>Bacillati</taxon>
        <taxon>Bacillota</taxon>
        <taxon>Bacilli</taxon>
        <taxon>Lactobacillales</taxon>
        <taxon>Lactobacillaceae</taxon>
        <taxon>Levilactobacillus</taxon>
    </lineage>
</organism>
<dbReference type="AlphaFoldDB" id="A0A2V1MXR9"/>
<comment type="caution">
    <text evidence="1">The sequence shown here is derived from an EMBL/GenBank/DDBJ whole genome shotgun (WGS) entry which is preliminary data.</text>
</comment>
<dbReference type="RefSeq" id="WP_109251144.1">
    <property type="nucleotide sequence ID" value="NZ_QCXQ01000007.1"/>
</dbReference>
<name>A0A2V1MXR9_9LACO</name>
<dbReference type="Proteomes" id="UP000245080">
    <property type="component" value="Unassembled WGS sequence"/>
</dbReference>
<dbReference type="EMBL" id="QCXQ01000007">
    <property type="protein sequence ID" value="PWF99337.1"/>
    <property type="molecule type" value="Genomic_DNA"/>
</dbReference>
<accession>A0A2V1MXR9</accession>
<gene>
    <name evidence="1" type="ORF">DCM90_09530</name>
</gene>
<protein>
    <submittedName>
        <fullName evidence="1">IpaB/EvcA family protein</fullName>
    </submittedName>
</protein>
<dbReference type="OrthoDB" id="2246846at2"/>
<evidence type="ECO:0000313" key="2">
    <source>
        <dbReference type="Proteomes" id="UP000245080"/>
    </source>
</evidence>
<evidence type="ECO:0000313" key="1">
    <source>
        <dbReference type="EMBL" id="PWF99337.1"/>
    </source>
</evidence>
<sequence>MTNDEIELNEATQSLLNAVNDLFPGNVSVQFIGQLQSGYVRHDQSQQVQSGKDLMVQIADLSAPNYTASHELLHLLMVLRGFPQVFFSLTTGNEQLDQQLMFMGTELYDIVCHFVVVDEQRKHGLINDEVEAMYLKGIKHTIKPEPEPLDDEMTLRLLTLLDAMVFYGDRFDEVKPELERDYPVALAAAEKLYQLISEKKIDSPFTLRRNVVKLFKAFDDQLTEWHLPALHNPEFTTITSVLSERQLRLKVRQVFELFHSDLHDQKTGRRAYVGFNKGDNQNSFVISAPKPGDDTPDYYKGIYELTVEELFKQLEMPYILR</sequence>